<evidence type="ECO:0000256" key="1">
    <source>
        <dbReference type="SAM" id="Phobius"/>
    </source>
</evidence>
<gene>
    <name evidence="2" type="ORF">CTZ24_04345</name>
</gene>
<keyword evidence="1" id="KW-1133">Transmembrane helix</keyword>
<keyword evidence="1" id="KW-0812">Transmembrane</keyword>
<proteinExistence type="predicted"/>
<dbReference type="EMBL" id="CP024636">
    <property type="protein sequence ID" value="QGR05678.1"/>
    <property type="molecule type" value="Genomic_DNA"/>
</dbReference>
<dbReference type="Proteomes" id="UP000424872">
    <property type="component" value="Chromosome"/>
</dbReference>
<evidence type="ECO:0000313" key="2">
    <source>
        <dbReference type="EMBL" id="QGR05678.1"/>
    </source>
</evidence>
<organism evidence="2 3">
    <name type="scientific">Pantoea phytobeneficialis</name>
    <dbReference type="NCBI Taxonomy" id="2052056"/>
    <lineage>
        <taxon>Bacteria</taxon>
        <taxon>Pseudomonadati</taxon>
        <taxon>Pseudomonadota</taxon>
        <taxon>Gammaproteobacteria</taxon>
        <taxon>Enterobacterales</taxon>
        <taxon>Erwiniaceae</taxon>
        <taxon>Pantoea</taxon>
    </lineage>
</organism>
<feature type="transmembrane region" description="Helical" evidence="1">
    <location>
        <begin position="12"/>
        <end position="34"/>
    </location>
</feature>
<accession>A0AAP9H350</accession>
<dbReference type="AlphaFoldDB" id="A0AAP9H350"/>
<name>A0AAP9H350_9GAMM</name>
<reference evidence="3" key="1">
    <citation type="submission" date="2017-11" db="EMBL/GenBank/DDBJ databases">
        <title>Genome sequence of Pantoea sp. MSR2.</title>
        <authorList>
            <person name="Nascimento F.X."/>
        </authorList>
    </citation>
    <scope>NUCLEOTIDE SEQUENCE [LARGE SCALE GENOMIC DNA]</scope>
    <source>
        <strain evidence="3">MSR2</strain>
    </source>
</reference>
<feature type="transmembrane region" description="Helical" evidence="1">
    <location>
        <begin position="64"/>
        <end position="87"/>
    </location>
</feature>
<dbReference type="KEGG" id="ppho:CTZ24_04345"/>
<sequence>MTLTKKTKFILRWGGIMILSISYFLSLIIASISYSDIYENLTLQQSDFVPLTEYWATIEYMIEYINLILDIAFLGFIICVPLILIIFKKVR</sequence>
<keyword evidence="1" id="KW-0472">Membrane</keyword>
<evidence type="ECO:0000313" key="3">
    <source>
        <dbReference type="Proteomes" id="UP000424872"/>
    </source>
</evidence>
<protein>
    <submittedName>
        <fullName evidence="2">Uncharacterized protein</fullName>
    </submittedName>
</protein>